<name>A0AA40ADN9_9PEZI</name>
<proteinExistence type="predicted"/>
<protein>
    <submittedName>
        <fullName evidence="1">Uncharacterized protein</fullName>
    </submittedName>
</protein>
<gene>
    <name evidence="1" type="ORF">B0T26DRAFT_753991</name>
</gene>
<sequence length="133" mass="14776">MAEPALVALSKIVLDQAPDPTTYLPAPTEASYPEQCLGLQLLLEYCPRLFCQGVDYWIGARLWLNAPFVHAECRADQALALQFTDDTRQFVERLSGLTGPYRARRDPILADVRGFPRVYAEGPPLGPAVTRES</sequence>
<dbReference type="EMBL" id="JAUIRO010000005">
    <property type="protein sequence ID" value="KAK0713935.1"/>
    <property type="molecule type" value="Genomic_DNA"/>
</dbReference>
<dbReference type="AlphaFoldDB" id="A0AA40ADN9"/>
<organism evidence="1 2">
    <name type="scientific">Lasiosphaeria miniovina</name>
    <dbReference type="NCBI Taxonomy" id="1954250"/>
    <lineage>
        <taxon>Eukaryota</taxon>
        <taxon>Fungi</taxon>
        <taxon>Dikarya</taxon>
        <taxon>Ascomycota</taxon>
        <taxon>Pezizomycotina</taxon>
        <taxon>Sordariomycetes</taxon>
        <taxon>Sordariomycetidae</taxon>
        <taxon>Sordariales</taxon>
        <taxon>Lasiosphaeriaceae</taxon>
        <taxon>Lasiosphaeria</taxon>
    </lineage>
</organism>
<comment type="caution">
    <text evidence="1">The sequence shown here is derived from an EMBL/GenBank/DDBJ whole genome shotgun (WGS) entry which is preliminary data.</text>
</comment>
<accession>A0AA40ADN9</accession>
<evidence type="ECO:0000313" key="1">
    <source>
        <dbReference type="EMBL" id="KAK0713935.1"/>
    </source>
</evidence>
<dbReference type="RefSeq" id="XP_060295257.1">
    <property type="nucleotide sequence ID" value="XM_060445771.1"/>
</dbReference>
<dbReference type="GeneID" id="85329041"/>
<reference evidence="1" key="1">
    <citation type="submission" date="2023-06" db="EMBL/GenBank/DDBJ databases">
        <title>Genome-scale phylogeny and comparative genomics of the fungal order Sordariales.</title>
        <authorList>
            <consortium name="Lawrence Berkeley National Laboratory"/>
            <person name="Hensen N."/>
            <person name="Bonometti L."/>
            <person name="Westerberg I."/>
            <person name="Brannstrom I.O."/>
            <person name="Guillou S."/>
            <person name="Cros-Aarteil S."/>
            <person name="Calhoun S."/>
            <person name="Haridas S."/>
            <person name="Kuo A."/>
            <person name="Mondo S."/>
            <person name="Pangilinan J."/>
            <person name="Riley R."/>
            <person name="LaButti K."/>
            <person name="Andreopoulos B."/>
            <person name="Lipzen A."/>
            <person name="Chen C."/>
            <person name="Yanf M."/>
            <person name="Daum C."/>
            <person name="Ng V."/>
            <person name="Clum A."/>
            <person name="Steindorff A."/>
            <person name="Ohm R."/>
            <person name="Martin F."/>
            <person name="Silar P."/>
            <person name="Natvig D."/>
            <person name="Lalanne C."/>
            <person name="Gautier V."/>
            <person name="Ament-velasquez S.L."/>
            <person name="Kruys A."/>
            <person name="Hutchinson M.I."/>
            <person name="Powell A.J."/>
            <person name="Barry K."/>
            <person name="Miller A.N."/>
            <person name="Grigoriev I.V."/>
            <person name="Debuchy R."/>
            <person name="Gladieux P."/>
            <person name="Thoren M.H."/>
            <person name="Johannesson H."/>
        </authorList>
    </citation>
    <scope>NUCLEOTIDE SEQUENCE</scope>
    <source>
        <strain evidence="1">SMH2392-1A</strain>
    </source>
</reference>
<keyword evidence="2" id="KW-1185">Reference proteome</keyword>
<dbReference type="Proteomes" id="UP001172101">
    <property type="component" value="Unassembled WGS sequence"/>
</dbReference>
<evidence type="ECO:0000313" key="2">
    <source>
        <dbReference type="Proteomes" id="UP001172101"/>
    </source>
</evidence>